<dbReference type="InterPro" id="IPR016162">
    <property type="entry name" value="Ald_DH_N"/>
</dbReference>
<protein>
    <submittedName>
        <fullName evidence="5">Aldehyde dehydrogenase family protein</fullName>
    </submittedName>
</protein>
<reference evidence="5 6" key="1">
    <citation type="journal article" date="2020" name="Int. J. Syst. Evol. Microbiol.">
        <title>Novel acetic acid bacteria from cider fermentations: Acetobacter conturbans sp. nov. and Acetobacter fallax sp. nov.</title>
        <authorList>
            <person name="Sombolestani A.S."/>
            <person name="Cleenwerck I."/>
            <person name="Cnockaert M."/>
            <person name="Borremans W."/>
            <person name="Wieme A.D."/>
            <person name="De Vuyst L."/>
            <person name="Vandamme P."/>
        </authorList>
    </citation>
    <scope>NUCLEOTIDE SEQUENCE [LARGE SCALE GENOMIC DNA]</scope>
    <source>
        <strain evidence="5 6">LMG 1627</strain>
    </source>
</reference>
<dbReference type="PROSITE" id="PS00687">
    <property type="entry name" value="ALDEHYDE_DEHYDR_GLU"/>
    <property type="match status" value="1"/>
</dbReference>
<comment type="caution">
    <text evidence="5">The sequence shown here is derived from an EMBL/GenBank/DDBJ whole genome shotgun (WGS) entry which is preliminary data.</text>
</comment>
<dbReference type="EMBL" id="WOSY01000001">
    <property type="protein sequence ID" value="NHN87236.1"/>
    <property type="molecule type" value="Genomic_DNA"/>
</dbReference>
<dbReference type="CDD" id="cd07112">
    <property type="entry name" value="ALDH_GABALDH-PuuC"/>
    <property type="match status" value="1"/>
</dbReference>
<evidence type="ECO:0000256" key="3">
    <source>
        <dbReference type="RuleBase" id="RU003345"/>
    </source>
</evidence>
<comment type="similarity">
    <text evidence="3">Belongs to the aldehyde dehydrogenase family.</text>
</comment>
<gene>
    <name evidence="5" type="ORF">GOB81_01110</name>
</gene>
<keyword evidence="6" id="KW-1185">Reference proteome</keyword>
<dbReference type="InterPro" id="IPR016161">
    <property type="entry name" value="Ald_DH/histidinol_DH"/>
</dbReference>
<dbReference type="PANTHER" id="PTHR11699">
    <property type="entry name" value="ALDEHYDE DEHYDROGENASE-RELATED"/>
    <property type="match status" value="1"/>
</dbReference>
<organism evidence="5 6">
    <name type="scientific">Acetobacter conturbans</name>
    <dbReference type="NCBI Taxonomy" id="1737472"/>
    <lineage>
        <taxon>Bacteria</taxon>
        <taxon>Pseudomonadati</taxon>
        <taxon>Pseudomonadota</taxon>
        <taxon>Alphaproteobacteria</taxon>
        <taxon>Acetobacterales</taxon>
        <taxon>Acetobacteraceae</taxon>
        <taxon>Acetobacter</taxon>
    </lineage>
</organism>
<dbReference type="InterPro" id="IPR015590">
    <property type="entry name" value="Aldehyde_DH_dom"/>
</dbReference>
<evidence type="ECO:0000259" key="4">
    <source>
        <dbReference type="Pfam" id="PF00171"/>
    </source>
</evidence>
<dbReference type="Proteomes" id="UP000631653">
    <property type="component" value="Unassembled WGS sequence"/>
</dbReference>
<accession>A0ABX0JVI4</accession>
<dbReference type="Gene3D" id="3.40.605.10">
    <property type="entry name" value="Aldehyde Dehydrogenase, Chain A, domain 1"/>
    <property type="match status" value="1"/>
</dbReference>
<dbReference type="InterPro" id="IPR016160">
    <property type="entry name" value="Ald_DH_CS_CYS"/>
</dbReference>
<dbReference type="Pfam" id="PF00171">
    <property type="entry name" value="Aldedh"/>
    <property type="match status" value="1"/>
</dbReference>
<evidence type="ECO:0000256" key="1">
    <source>
        <dbReference type="ARBA" id="ARBA00023002"/>
    </source>
</evidence>
<evidence type="ECO:0000313" key="6">
    <source>
        <dbReference type="Proteomes" id="UP000631653"/>
    </source>
</evidence>
<dbReference type="Gene3D" id="3.40.309.10">
    <property type="entry name" value="Aldehyde Dehydrogenase, Chain A, domain 2"/>
    <property type="match status" value="1"/>
</dbReference>
<dbReference type="RefSeq" id="WP_173568528.1">
    <property type="nucleotide sequence ID" value="NZ_WOSY01000001.1"/>
</dbReference>
<dbReference type="SUPFAM" id="SSF53720">
    <property type="entry name" value="ALDH-like"/>
    <property type="match status" value="1"/>
</dbReference>
<evidence type="ECO:0000313" key="5">
    <source>
        <dbReference type="EMBL" id="NHN87236.1"/>
    </source>
</evidence>
<dbReference type="InterPro" id="IPR029510">
    <property type="entry name" value="Ald_DH_CS_GLU"/>
</dbReference>
<evidence type="ECO:0000256" key="2">
    <source>
        <dbReference type="PROSITE-ProRule" id="PRU10007"/>
    </source>
</evidence>
<dbReference type="InterPro" id="IPR016163">
    <property type="entry name" value="Ald_DH_C"/>
</dbReference>
<keyword evidence="1 3" id="KW-0560">Oxidoreductase</keyword>
<dbReference type="PROSITE" id="PS00070">
    <property type="entry name" value="ALDEHYDE_DEHYDR_CYS"/>
    <property type="match status" value="1"/>
</dbReference>
<feature type="active site" evidence="2">
    <location>
        <position position="265"/>
    </location>
</feature>
<sequence length="493" mass="53511">MKSLSHYTQRAASLTFRNQCWIDGRFSPSASGRCFESINPATADTLTAVARGDAADIDRAVKAARAAFEDGRWSRLTPTDRKETLLRLAALIRENLEEFALLDTLDMGKPIFETVNVDVPGSAHFLQWHAEAIDKLYDEVAPTGGRDVAMIRRIPLGVVGAVVPWNFPLDMAIWKLAPALAAGNSVVLKPAEQSPLSALRLAELAAEAGLPDGVLNVVPGFGEEAGQALGRHEDVDCLVFTGSTDVGKLFMRYAGESNMKQVWLETGGKSPNLIFPDADLDTAADKAAFGIFFNQGEVCSANSRMLVHEAVAEEMIERMRMRAEAIIPGNPLDPATRMGAMVDARHTTRVAEFLASGRENSRLVAGGNRVTIGASDAFIQPTVFADVPSDARIVQEEIFGPVLAIQTFRDEEEAIRLAHDTPYGLAASVWTRDIGRALDLSDRLHVGTVSVNTVDALSPMTPFGGMKQSGFGRDLSLHSFDKYTALKTIWVHY</sequence>
<feature type="domain" description="Aldehyde dehydrogenase" evidence="4">
    <location>
        <begin position="29"/>
        <end position="489"/>
    </location>
</feature>
<proteinExistence type="inferred from homology"/>
<name>A0ABX0JVI4_9PROT</name>